<dbReference type="EMBL" id="BARW01029358">
    <property type="protein sequence ID" value="GAJ08579.1"/>
    <property type="molecule type" value="Genomic_DNA"/>
</dbReference>
<proteinExistence type="predicted"/>
<dbReference type="Gene3D" id="3.40.50.300">
    <property type="entry name" value="P-loop containing nucleotide triphosphate hydrolases"/>
    <property type="match status" value="1"/>
</dbReference>
<accession>X1TTL8</accession>
<sequence>MPNKYSDWLVVKSKPKSHVSEAYRTLRTNIEFSNLDKPLNT</sequence>
<evidence type="ECO:0000313" key="1">
    <source>
        <dbReference type="EMBL" id="GAJ08579.1"/>
    </source>
</evidence>
<gene>
    <name evidence="1" type="ORF">S12H4_47190</name>
</gene>
<name>X1TTL8_9ZZZZ</name>
<dbReference type="InterPro" id="IPR027417">
    <property type="entry name" value="P-loop_NTPase"/>
</dbReference>
<organism evidence="1">
    <name type="scientific">marine sediment metagenome</name>
    <dbReference type="NCBI Taxonomy" id="412755"/>
    <lineage>
        <taxon>unclassified sequences</taxon>
        <taxon>metagenomes</taxon>
        <taxon>ecological metagenomes</taxon>
    </lineage>
</organism>
<comment type="caution">
    <text evidence="1">The sequence shown here is derived from an EMBL/GenBank/DDBJ whole genome shotgun (WGS) entry which is preliminary data.</text>
</comment>
<protein>
    <submittedName>
        <fullName evidence="1">Uncharacterized protein</fullName>
    </submittedName>
</protein>
<feature type="non-terminal residue" evidence="1">
    <location>
        <position position="41"/>
    </location>
</feature>
<reference evidence="1" key="1">
    <citation type="journal article" date="2014" name="Front. Microbiol.">
        <title>High frequency of phylogenetically diverse reductive dehalogenase-homologous genes in deep subseafloor sedimentary metagenomes.</title>
        <authorList>
            <person name="Kawai M."/>
            <person name="Futagami T."/>
            <person name="Toyoda A."/>
            <person name="Takaki Y."/>
            <person name="Nishi S."/>
            <person name="Hori S."/>
            <person name="Arai W."/>
            <person name="Tsubouchi T."/>
            <person name="Morono Y."/>
            <person name="Uchiyama I."/>
            <person name="Ito T."/>
            <person name="Fujiyama A."/>
            <person name="Inagaki F."/>
            <person name="Takami H."/>
        </authorList>
    </citation>
    <scope>NUCLEOTIDE SEQUENCE</scope>
    <source>
        <strain evidence="1">Expedition CK06-06</strain>
    </source>
</reference>
<dbReference type="AlphaFoldDB" id="X1TTL8"/>